<protein>
    <submittedName>
        <fullName evidence="3">HD domain-containing phosphohydrolase</fullName>
    </submittedName>
</protein>
<dbReference type="InterPro" id="IPR052020">
    <property type="entry name" value="Cyclic_di-GMP/3'3'-cGAMP_PDE"/>
</dbReference>
<dbReference type="RefSeq" id="WP_342678679.1">
    <property type="nucleotide sequence ID" value="NZ_JBCGCU010000010.1"/>
</dbReference>
<dbReference type="InterPro" id="IPR001638">
    <property type="entry name" value="Solute-binding_3/MltF_N"/>
</dbReference>
<dbReference type="PROSITE" id="PS51257">
    <property type="entry name" value="PROKAR_LIPOPROTEIN"/>
    <property type="match status" value="1"/>
</dbReference>
<dbReference type="EMBL" id="JBCGCU010000010">
    <property type="protein sequence ID" value="MEM0515760.1"/>
    <property type="molecule type" value="Genomic_DNA"/>
</dbReference>
<dbReference type="Proteomes" id="UP001447008">
    <property type="component" value="Unassembled WGS sequence"/>
</dbReference>
<keyword evidence="1" id="KW-1133">Transmembrane helix</keyword>
<evidence type="ECO:0000259" key="2">
    <source>
        <dbReference type="PROSITE" id="PS51832"/>
    </source>
</evidence>
<dbReference type="SUPFAM" id="SSF109604">
    <property type="entry name" value="HD-domain/PDEase-like"/>
    <property type="match status" value="2"/>
</dbReference>
<feature type="transmembrane region" description="Helical" evidence="1">
    <location>
        <begin position="12"/>
        <end position="38"/>
    </location>
</feature>
<dbReference type="PROSITE" id="PS51832">
    <property type="entry name" value="HD_GYP"/>
    <property type="match status" value="1"/>
</dbReference>
<dbReference type="CDD" id="cd00077">
    <property type="entry name" value="HDc"/>
    <property type="match status" value="2"/>
</dbReference>
<organism evidence="3 4">
    <name type="scientific">Pseudoalteromonas qingdaonensis</name>
    <dbReference type="NCBI Taxonomy" id="3131913"/>
    <lineage>
        <taxon>Bacteria</taxon>
        <taxon>Pseudomonadati</taxon>
        <taxon>Pseudomonadota</taxon>
        <taxon>Gammaproteobacteria</taxon>
        <taxon>Alteromonadales</taxon>
        <taxon>Pseudoalteromonadaceae</taxon>
        <taxon>Pseudoalteromonas</taxon>
    </lineage>
</organism>
<evidence type="ECO:0000256" key="1">
    <source>
        <dbReference type="SAM" id="Phobius"/>
    </source>
</evidence>
<keyword evidence="4" id="KW-1185">Reference proteome</keyword>
<keyword evidence="1" id="KW-0472">Membrane</keyword>
<dbReference type="InterPro" id="IPR003607">
    <property type="entry name" value="HD/PDEase_dom"/>
</dbReference>
<sequence>MVATPKRTRFTIRVTLITSFVLACAFTALVAISLQFVFSNNLAKSSAQEKFQAIAASSSKQAVLQERSAISLARTLKYSFGAHQLSAAAPTQQQLLAFSSLLEGNPKVFSLFIGFANGDYFELSNLEASPGLRQVWGAAPNDRWVLLRVTAEGEAREQTLAYLNSDLSTRYSEVQSSQYNATTRPWFTEATSESVHKMPPYMFSFVGQPGSSYSIKSEQGDVFGTTIILSSLAQYMAIDGYEQGAQAYMFDGNGVLRAQRPGSEEPVIAPSEKMPLSVEEQALLDKIGTLRVGVMDDYPPFEYNLSGQPRGYALEHMQLIAAMLGLELELINGYSFPELIEQLQQGQIDMLLGLMKTEQRQQFGTFAGPYYAPQVVFATDDPTLASQPRLHALASKRIAAQKGYAITEFLRRQLPQSEFIEYEDTLEAMRALERGEVDAVLDLKVVLQYIEKYFFIDTLHRSAEVEDFKGRTEFGLHHFMRKDLAPFIPLIDKAQDALGPQLLLALDHKWLRFQGDEKLGANGLTQVPSQQILTLAKDVSSHNRLHSITIDGEQHLIYVTAIAGLMNNGSHEYLAFLVSEQEAFAQLNKYVRDAIIITLAVLGLVLLLITQLARSMASPIQRLIEENQKISHRNYNEVHYVSSHIEEIHQLSQSLVNMSESICDFEAGQKELLDSFIQLIAQTIDEKSPYTGGHCARVPELALMLAHHAHESQSPAFADFRFSSKEQWREFEVAAWLHDCGKITTPEHIVDKGSKLECIYNRIHELRMRFEVLLRDAEITYLEALQHGAQDKEALANKWQQERQAIMDDFEFIARCNIGGEAMAEEDIARLHKISERTWYRTLSDRVGLSPAEQRHVAGFAPFAPGFEAVLCDKPEHIYQRQRDIAARDQGFGFNMKVPENKHNLGELINLSITRGTLSAEDRFIINEHITSTIRMLETLPLPPELARVPEYAGGHHEKLDGKGYPRGLRGEQMSLPAKIMAIADIFEALTANDRPYKEAKTLSQALKIMKMMVADEHIDRDLFNLFLSENLYLAYAEQFLLPEQIDAIDINDYLCD</sequence>
<feature type="domain" description="HD-GYP" evidence="2">
    <location>
        <begin position="831"/>
        <end position="1042"/>
    </location>
</feature>
<proteinExistence type="predicted"/>
<dbReference type="InterPro" id="IPR037522">
    <property type="entry name" value="HD_GYP_dom"/>
</dbReference>
<reference evidence="3 4" key="1">
    <citation type="submission" date="2024-03" db="EMBL/GenBank/DDBJ databases">
        <title>Pseudoalteromonas qingdaonensis sp. nov., isolated from the intestines of marine benthic organisms.</title>
        <authorList>
            <person name="Lin X."/>
            <person name="Fang S."/>
            <person name="Hu X."/>
        </authorList>
    </citation>
    <scope>NUCLEOTIDE SEQUENCE [LARGE SCALE GENOMIC DNA]</scope>
    <source>
        <strain evidence="3 4">YIC-827</strain>
    </source>
</reference>
<evidence type="ECO:0000313" key="3">
    <source>
        <dbReference type="EMBL" id="MEM0515760.1"/>
    </source>
</evidence>
<dbReference type="SMART" id="SM00471">
    <property type="entry name" value="HDc"/>
    <property type="match status" value="1"/>
</dbReference>
<dbReference type="Gene3D" id="3.40.190.10">
    <property type="entry name" value="Periplasmic binding protein-like II"/>
    <property type="match status" value="2"/>
</dbReference>
<dbReference type="PANTHER" id="PTHR45228:SF5">
    <property type="entry name" value="CYCLIC DI-GMP PHOSPHODIESTERASE VC_1348-RELATED"/>
    <property type="match status" value="1"/>
</dbReference>
<dbReference type="SUPFAM" id="SSF53850">
    <property type="entry name" value="Periplasmic binding protein-like II"/>
    <property type="match status" value="1"/>
</dbReference>
<name>A0ABU9MWX6_9GAMM</name>
<dbReference type="PANTHER" id="PTHR45228">
    <property type="entry name" value="CYCLIC DI-GMP PHOSPHODIESTERASE TM_0186-RELATED"/>
    <property type="match status" value="1"/>
</dbReference>
<dbReference type="Gene3D" id="1.10.3210.10">
    <property type="entry name" value="Hypothetical protein af1432"/>
    <property type="match status" value="2"/>
</dbReference>
<keyword evidence="1" id="KW-0812">Transmembrane</keyword>
<dbReference type="SMART" id="SM00062">
    <property type="entry name" value="PBPb"/>
    <property type="match status" value="1"/>
</dbReference>
<gene>
    <name evidence="3" type="ORF">WCN91_10120</name>
</gene>
<accession>A0ABU9MWX6</accession>
<dbReference type="Gene3D" id="6.10.340.10">
    <property type="match status" value="1"/>
</dbReference>
<dbReference type="CDD" id="cd01007">
    <property type="entry name" value="PBP2_BvgS_HisK_like"/>
    <property type="match status" value="1"/>
</dbReference>
<dbReference type="Pfam" id="PF00497">
    <property type="entry name" value="SBP_bac_3"/>
    <property type="match status" value="1"/>
</dbReference>
<evidence type="ECO:0000313" key="4">
    <source>
        <dbReference type="Proteomes" id="UP001447008"/>
    </source>
</evidence>
<dbReference type="Pfam" id="PF13487">
    <property type="entry name" value="HD_5"/>
    <property type="match status" value="1"/>
</dbReference>
<comment type="caution">
    <text evidence="3">The sequence shown here is derived from an EMBL/GenBank/DDBJ whole genome shotgun (WGS) entry which is preliminary data.</text>
</comment>